<reference evidence="1" key="1">
    <citation type="submission" date="2022-06" db="EMBL/GenBank/DDBJ databases">
        <title>Phylogenomic reconstructions and comparative analyses of Kickxellomycotina fungi.</title>
        <authorList>
            <person name="Reynolds N.K."/>
            <person name="Stajich J.E."/>
            <person name="Barry K."/>
            <person name="Grigoriev I.V."/>
            <person name="Crous P."/>
            <person name="Smith M.E."/>
        </authorList>
    </citation>
    <scope>NUCLEOTIDE SEQUENCE</scope>
    <source>
        <strain evidence="1">RSA 2271</strain>
    </source>
</reference>
<proteinExistence type="predicted"/>
<name>A0ACC1HUB5_9FUNG</name>
<accession>A0ACC1HUB5</accession>
<dbReference type="Proteomes" id="UP001145114">
    <property type="component" value="Unassembled WGS sequence"/>
</dbReference>
<keyword evidence="2" id="KW-1185">Reference proteome</keyword>
<comment type="caution">
    <text evidence="1">The sequence shown here is derived from an EMBL/GenBank/DDBJ whole genome shotgun (WGS) entry which is preliminary data.</text>
</comment>
<sequence>MVLRKFGYGEDLSLRDDFLHPEFSVPPDHCVELSSDGYSFLTEIFRRHDADNDAALCPQELDDLFQVTPGIPWKGGHFPQSTVTNALGYVTLQGWLAQWSMTTILDHKTTLSYLAYLGYPGDTREGLRAVPRRSTATRRRRKGRAQRNVFRCYVFGSPGSGKTSLIRSFVRKEFDPSYIPTSRAWSAVNTAEAKGAERYIVMEEFGPYDTSVLQNRQRMAECDLLCMVYDASNPSSFSYLARLRSNYSLDHIPHIFVATKSDKDFVEQRSEVPPDMYCRELKLQAPIYVSVKEGQMADIFARMTNILRNP</sequence>
<gene>
    <name evidence="1" type="primary">GEM1_2</name>
    <name evidence="1" type="ORF">EV182_005145</name>
</gene>
<evidence type="ECO:0000313" key="2">
    <source>
        <dbReference type="Proteomes" id="UP001145114"/>
    </source>
</evidence>
<protein>
    <submittedName>
        <fullName evidence="1">ERMES complex Ca(2+)-binding regulatory GTPase gem1</fullName>
    </submittedName>
</protein>
<evidence type="ECO:0000313" key="1">
    <source>
        <dbReference type="EMBL" id="KAJ1677929.1"/>
    </source>
</evidence>
<organism evidence="1 2">
    <name type="scientific">Spiromyces aspiralis</name>
    <dbReference type="NCBI Taxonomy" id="68401"/>
    <lineage>
        <taxon>Eukaryota</taxon>
        <taxon>Fungi</taxon>
        <taxon>Fungi incertae sedis</taxon>
        <taxon>Zoopagomycota</taxon>
        <taxon>Kickxellomycotina</taxon>
        <taxon>Kickxellomycetes</taxon>
        <taxon>Kickxellales</taxon>
        <taxon>Kickxellaceae</taxon>
        <taxon>Spiromyces</taxon>
    </lineage>
</organism>
<dbReference type="EMBL" id="JAMZIH010001753">
    <property type="protein sequence ID" value="KAJ1677929.1"/>
    <property type="molecule type" value="Genomic_DNA"/>
</dbReference>